<feature type="signal peptide" evidence="14">
    <location>
        <begin position="1"/>
        <end position="20"/>
    </location>
</feature>
<keyword evidence="10" id="KW-0325">Glycoprotein</keyword>
<dbReference type="GO" id="GO:0045211">
    <property type="term" value="C:postsynaptic membrane"/>
    <property type="evidence" value="ECO:0007669"/>
    <property type="project" value="InterPro"/>
</dbReference>
<evidence type="ECO:0000313" key="18">
    <source>
        <dbReference type="EMBL" id="OWF52031.1"/>
    </source>
</evidence>
<dbReference type="InterPro" id="IPR006029">
    <property type="entry name" value="Neurotrans-gated_channel_TM"/>
</dbReference>
<keyword evidence="8" id="KW-1015">Disulfide bond</keyword>
<dbReference type="InterPro" id="IPR036719">
    <property type="entry name" value="Neuro-gated_channel_TM_sf"/>
</dbReference>
<evidence type="ECO:0000256" key="11">
    <source>
        <dbReference type="ARBA" id="ARBA00023286"/>
    </source>
</evidence>
<dbReference type="InterPro" id="IPR038050">
    <property type="entry name" value="Neuro_actylchol_rec"/>
</dbReference>
<dbReference type="PRINTS" id="PR00252">
    <property type="entry name" value="NRIONCHANNEL"/>
</dbReference>
<keyword evidence="5" id="KW-0770">Synapse</keyword>
<evidence type="ECO:0000256" key="9">
    <source>
        <dbReference type="ARBA" id="ARBA00023170"/>
    </source>
</evidence>
<feature type="transmembrane region" description="Helical" evidence="14">
    <location>
        <begin position="294"/>
        <end position="314"/>
    </location>
</feature>
<keyword evidence="7 14" id="KW-0472">Membrane</keyword>
<keyword evidence="11" id="KW-1071">Ligand-gated ion channel</keyword>
<evidence type="ECO:0000256" key="4">
    <source>
        <dbReference type="ARBA" id="ARBA00022989"/>
    </source>
</evidence>
<accession>A0A210QTG4</accession>
<comment type="subcellular location">
    <subcellularLocation>
        <location evidence="13">Synaptic cell membrane</location>
        <topology evidence="13">Multi-pass membrane protein</topology>
    </subcellularLocation>
</comment>
<keyword evidence="12 14" id="KW-0407">Ion channel</keyword>
<keyword evidence="3 14" id="KW-0812">Transmembrane</keyword>
<dbReference type="InterPro" id="IPR002394">
    <property type="entry name" value="Nicotinic_acetylcholine_rcpt"/>
</dbReference>
<evidence type="ECO:0000256" key="2">
    <source>
        <dbReference type="ARBA" id="ARBA00022475"/>
    </source>
</evidence>
<dbReference type="CDD" id="cd19051">
    <property type="entry name" value="LGIC_TM_cation"/>
    <property type="match status" value="1"/>
</dbReference>
<dbReference type="InterPro" id="IPR006202">
    <property type="entry name" value="Neur_chan_lig-bd"/>
</dbReference>
<dbReference type="InterPro" id="IPR006201">
    <property type="entry name" value="Neur_channel"/>
</dbReference>
<organism evidence="18 19">
    <name type="scientific">Mizuhopecten yessoensis</name>
    <name type="common">Japanese scallop</name>
    <name type="synonym">Patinopecten yessoensis</name>
    <dbReference type="NCBI Taxonomy" id="6573"/>
    <lineage>
        <taxon>Eukaryota</taxon>
        <taxon>Metazoa</taxon>
        <taxon>Spiralia</taxon>
        <taxon>Lophotrochozoa</taxon>
        <taxon>Mollusca</taxon>
        <taxon>Bivalvia</taxon>
        <taxon>Autobranchia</taxon>
        <taxon>Pteriomorphia</taxon>
        <taxon>Pectinida</taxon>
        <taxon>Pectinoidea</taxon>
        <taxon>Pectinidae</taxon>
        <taxon>Mizuhopecten</taxon>
    </lineage>
</organism>
<feature type="domain" description="Neurotransmitter-gated ion-channel transmembrane" evidence="17">
    <location>
        <begin position="239"/>
        <end position="324"/>
    </location>
</feature>
<proteinExistence type="inferred from homology"/>
<evidence type="ECO:0000256" key="13">
    <source>
        <dbReference type="ARBA" id="ARBA00034099"/>
    </source>
</evidence>
<dbReference type="STRING" id="6573.A0A210QTG4"/>
<sequence>MASIILGYVTVLVLPMLVSCQTSDDVKSLLHSVFNTNAYNKWVRPSANQTTRTDVTLDFYPVGIIAVDEVNGKMSTIAYLFITWNDNYITWSPDSFGGITKLYIPQNYIWKPDIALNNGYTKMKELGDAFILTVVRHDGEVEWKPYEIFQTKCIIDISNFPFDKQTCNVTFGVWSSFINDVDLNFQLGKNTIGLDTYQNNTEWDIISTATDSRDSFADGASVTFSLTIRRRPEYYMYHIVAPVMLLSILAVFTFALPVESGEKMGFCMTVYLAFAVFLTLVSESLPVSSTQSLLSRYLLVLVLMGTAIVMVTTIELRINYRDTAFCRIPLLLKGLVHISRKIQCQHRGKVSDEQQTEQHDSPQDIQKRGIKEPAEECDGHGNVSEGMTWSDVTSAIDLFCFWMFLATNIIATSVIFGSGYQQSKT</sequence>
<evidence type="ECO:0000256" key="3">
    <source>
        <dbReference type="ARBA" id="ARBA00022692"/>
    </source>
</evidence>
<feature type="region of interest" description="Disordered" evidence="15">
    <location>
        <begin position="349"/>
        <end position="368"/>
    </location>
</feature>
<evidence type="ECO:0000256" key="7">
    <source>
        <dbReference type="ARBA" id="ARBA00023136"/>
    </source>
</evidence>
<feature type="transmembrane region" description="Helical" evidence="14">
    <location>
        <begin position="265"/>
        <end position="282"/>
    </location>
</feature>
<feature type="domain" description="Neurotransmitter-gated ion-channel ligand-binding" evidence="16">
    <location>
        <begin position="28"/>
        <end position="232"/>
    </location>
</feature>
<dbReference type="Gene3D" id="1.20.58.390">
    <property type="entry name" value="Neurotransmitter-gated ion-channel transmembrane domain"/>
    <property type="match status" value="1"/>
</dbReference>
<evidence type="ECO:0000259" key="16">
    <source>
        <dbReference type="Pfam" id="PF02931"/>
    </source>
</evidence>
<evidence type="ECO:0000259" key="17">
    <source>
        <dbReference type="Pfam" id="PF02932"/>
    </source>
</evidence>
<reference evidence="18 19" key="1">
    <citation type="journal article" date="2017" name="Nat. Ecol. Evol.">
        <title>Scallop genome provides insights into evolution of bilaterian karyotype and development.</title>
        <authorList>
            <person name="Wang S."/>
            <person name="Zhang J."/>
            <person name="Jiao W."/>
            <person name="Li J."/>
            <person name="Xun X."/>
            <person name="Sun Y."/>
            <person name="Guo X."/>
            <person name="Huan P."/>
            <person name="Dong B."/>
            <person name="Zhang L."/>
            <person name="Hu X."/>
            <person name="Sun X."/>
            <person name="Wang J."/>
            <person name="Zhao C."/>
            <person name="Wang Y."/>
            <person name="Wang D."/>
            <person name="Huang X."/>
            <person name="Wang R."/>
            <person name="Lv J."/>
            <person name="Li Y."/>
            <person name="Zhang Z."/>
            <person name="Liu B."/>
            <person name="Lu W."/>
            <person name="Hui Y."/>
            <person name="Liang J."/>
            <person name="Zhou Z."/>
            <person name="Hou R."/>
            <person name="Li X."/>
            <person name="Liu Y."/>
            <person name="Li H."/>
            <person name="Ning X."/>
            <person name="Lin Y."/>
            <person name="Zhao L."/>
            <person name="Xing Q."/>
            <person name="Dou J."/>
            <person name="Li Y."/>
            <person name="Mao J."/>
            <person name="Guo H."/>
            <person name="Dou H."/>
            <person name="Li T."/>
            <person name="Mu C."/>
            <person name="Jiang W."/>
            <person name="Fu Q."/>
            <person name="Fu X."/>
            <person name="Miao Y."/>
            <person name="Liu J."/>
            <person name="Yu Q."/>
            <person name="Li R."/>
            <person name="Liao H."/>
            <person name="Li X."/>
            <person name="Kong Y."/>
            <person name="Jiang Z."/>
            <person name="Chourrout D."/>
            <person name="Li R."/>
            <person name="Bao Z."/>
        </authorList>
    </citation>
    <scope>NUCLEOTIDE SEQUENCE [LARGE SCALE GENOMIC DNA]</scope>
    <source>
        <strain evidence="18 19">PY_sf001</strain>
    </source>
</reference>
<protein>
    <submittedName>
        <fullName evidence="18">Neuronal acetylcholine receptor subunit alpha-10</fullName>
    </submittedName>
</protein>
<dbReference type="AlphaFoldDB" id="A0A210QTG4"/>
<dbReference type="Proteomes" id="UP000242188">
    <property type="component" value="Unassembled WGS sequence"/>
</dbReference>
<keyword evidence="1 14" id="KW-0813">Transport</keyword>
<gene>
    <name evidence="18" type="ORF">KP79_PYT24434</name>
</gene>
<dbReference type="OrthoDB" id="6153337at2759"/>
<evidence type="ECO:0000256" key="6">
    <source>
        <dbReference type="ARBA" id="ARBA00023065"/>
    </source>
</evidence>
<keyword evidence="19" id="KW-1185">Reference proteome</keyword>
<feature type="chain" id="PRO_5022270652" evidence="14">
    <location>
        <begin position="21"/>
        <end position="425"/>
    </location>
</feature>
<feature type="transmembrane region" description="Helical" evidence="14">
    <location>
        <begin position="235"/>
        <end position="258"/>
    </location>
</feature>
<dbReference type="PROSITE" id="PS00236">
    <property type="entry name" value="NEUROTR_ION_CHANNEL"/>
    <property type="match status" value="1"/>
</dbReference>
<dbReference type="GO" id="GO:0004888">
    <property type="term" value="F:transmembrane signaling receptor activity"/>
    <property type="evidence" value="ECO:0007669"/>
    <property type="project" value="InterPro"/>
</dbReference>
<dbReference type="InterPro" id="IPR036734">
    <property type="entry name" value="Neur_chan_lig-bd_sf"/>
</dbReference>
<dbReference type="PANTHER" id="PTHR18945">
    <property type="entry name" value="NEUROTRANSMITTER GATED ION CHANNEL"/>
    <property type="match status" value="1"/>
</dbReference>
<evidence type="ECO:0000256" key="5">
    <source>
        <dbReference type="ARBA" id="ARBA00023018"/>
    </source>
</evidence>
<dbReference type="Pfam" id="PF02931">
    <property type="entry name" value="Neur_chan_LBD"/>
    <property type="match status" value="1"/>
</dbReference>
<dbReference type="PRINTS" id="PR00254">
    <property type="entry name" value="NICOTINICR"/>
</dbReference>
<dbReference type="EMBL" id="NEDP02001993">
    <property type="protein sequence ID" value="OWF52031.1"/>
    <property type="molecule type" value="Genomic_DNA"/>
</dbReference>
<feature type="transmembrane region" description="Helical" evidence="14">
    <location>
        <begin position="399"/>
        <end position="420"/>
    </location>
</feature>
<evidence type="ECO:0000256" key="12">
    <source>
        <dbReference type="ARBA" id="ARBA00023303"/>
    </source>
</evidence>
<dbReference type="CDD" id="cd18989">
    <property type="entry name" value="LGIC_ECD_cation"/>
    <property type="match status" value="1"/>
</dbReference>
<evidence type="ECO:0000256" key="1">
    <source>
        <dbReference type="ARBA" id="ARBA00022448"/>
    </source>
</evidence>
<comment type="caution">
    <text evidence="18">The sequence shown here is derived from an EMBL/GenBank/DDBJ whole genome shotgun (WGS) entry which is preliminary data.</text>
</comment>
<keyword evidence="9 18" id="KW-0675">Receptor</keyword>
<dbReference type="InterPro" id="IPR018000">
    <property type="entry name" value="Neurotransmitter_ion_chnl_CS"/>
</dbReference>
<keyword evidence="2" id="KW-1003">Cell membrane</keyword>
<keyword evidence="6 14" id="KW-0406">Ion transport</keyword>
<dbReference type="Gene3D" id="2.70.170.10">
    <property type="entry name" value="Neurotransmitter-gated ion-channel ligand-binding domain"/>
    <property type="match status" value="1"/>
</dbReference>
<dbReference type="Pfam" id="PF02932">
    <property type="entry name" value="Neur_chan_memb"/>
    <property type="match status" value="1"/>
</dbReference>
<comment type="similarity">
    <text evidence="14">Belongs to the ligand-gated ion channel (TC 1.A.9) family.</text>
</comment>
<name>A0A210QTG4_MIZYE</name>
<keyword evidence="14" id="KW-0732">Signal</keyword>
<evidence type="ECO:0000256" key="15">
    <source>
        <dbReference type="SAM" id="MobiDB-lite"/>
    </source>
</evidence>
<dbReference type="FunFam" id="2.70.170.10:FF:000028">
    <property type="entry name" value="AcetylCholine Receptor"/>
    <property type="match status" value="1"/>
</dbReference>
<keyword evidence="4 14" id="KW-1133">Transmembrane helix</keyword>
<evidence type="ECO:0000256" key="10">
    <source>
        <dbReference type="ARBA" id="ARBA00023180"/>
    </source>
</evidence>
<dbReference type="SUPFAM" id="SSF90112">
    <property type="entry name" value="Neurotransmitter-gated ion-channel transmembrane pore"/>
    <property type="match status" value="1"/>
</dbReference>
<evidence type="ECO:0000313" key="19">
    <source>
        <dbReference type="Proteomes" id="UP000242188"/>
    </source>
</evidence>
<dbReference type="SUPFAM" id="SSF63712">
    <property type="entry name" value="Nicotinic receptor ligand binding domain-like"/>
    <property type="match status" value="1"/>
</dbReference>
<evidence type="ECO:0000256" key="8">
    <source>
        <dbReference type="ARBA" id="ARBA00023157"/>
    </source>
</evidence>
<dbReference type="GO" id="GO:0022848">
    <property type="term" value="F:acetylcholine-gated monoatomic cation-selective channel activity"/>
    <property type="evidence" value="ECO:0007669"/>
    <property type="project" value="InterPro"/>
</dbReference>
<evidence type="ECO:0000256" key="14">
    <source>
        <dbReference type="RuleBase" id="RU000687"/>
    </source>
</evidence>